<sequence length="319" mass="34485">MIAFIVNPVSGNGRGRKVWNEIERVLRRREISHAVRFTTGPGTAVALAGEMLRSGQYTVIAAVGGDGTVHEVVNGLWSAARYAGSREAAAAAETAEEAPHIACRFAYIPAGSGNDFARGHGIPLHPLEALELIFKEHAGSPIDLLHMNGRVAANSIGTGLDGQVALETNEAGYKKLLNKLRLGKLAYVLALMRVLFTYRPCDMKLLVDGSKTEKSRVWLIAVCNIPHYGGGMLICPSARPDDGKANICIVSGISRLKLFMLFPLVYSGKHVGHPAVSFLSGRSVEIESSQPHVAHMDGELARPERIRIDILPERISIIK</sequence>
<evidence type="ECO:0000256" key="7">
    <source>
        <dbReference type="ARBA" id="ARBA00022840"/>
    </source>
</evidence>
<evidence type="ECO:0000256" key="1">
    <source>
        <dbReference type="ARBA" id="ARBA00001946"/>
    </source>
</evidence>
<keyword evidence="6 12" id="KW-0418">Kinase</keyword>
<protein>
    <submittedName>
        <fullName evidence="12">Diacylglycerol kinase family lipid kinase</fullName>
    </submittedName>
</protein>
<dbReference type="GO" id="GO:0016301">
    <property type="term" value="F:kinase activity"/>
    <property type="evidence" value="ECO:0007669"/>
    <property type="project" value="UniProtKB-KW"/>
</dbReference>
<keyword evidence="5" id="KW-0547">Nucleotide-binding</keyword>
<keyword evidence="8" id="KW-0443">Lipid metabolism</keyword>
<dbReference type="InterPro" id="IPR001206">
    <property type="entry name" value="Diacylglycerol_kinase_cat_dom"/>
</dbReference>
<dbReference type="GO" id="GO:0008654">
    <property type="term" value="P:phospholipid biosynthetic process"/>
    <property type="evidence" value="ECO:0007669"/>
    <property type="project" value="UniProtKB-KW"/>
</dbReference>
<gene>
    <name evidence="12" type="ORF">DQG23_28885</name>
</gene>
<dbReference type="InterPro" id="IPR045540">
    <property type="entry name" value="YegS/DAGK_C"/>
</dbReference>
<dbReference type="Gene3D" id="3.40.50.10330">
    <property type="entry name" value="Probable inorganic polyphosphate/atp-NAD kinase, domain 1"/>
    <property type="match status" value="1"/>
</dbReference>
<dbReference type="PROSITE" id="PS50146">
    <property type="entry name" value="DAGK"/>
    <property type="match status" value="1"/>
</dbReference>
<evidence type="ECO:0000256" key="5">
    <source>
        <dbReference type="ARBA" id="ARBA00022741"/>
    </source>
</evidence>
<accession>A0A329M8Z3</accession>
<proteinExistence type="inferred from homology"/>
<dbReference type="EMBL" id="QMFB01000021">
    <property type="protein sequence ID" value="RAV16431.1"/>
    <property type="molecule type" value="Genomic_DNA"/>
</dbReference>
<evidence type="ECO:0000256" key="8">
    <source>
        <dbReference type="ARBA" id="ARBA00023098"/>
    </source>
</evidence>
<dbReference type="SMART" id="SM00046">
    <property type="entry name" value="DAGKc"/>
    <property type="match status" value="1"/>
</dbReference>
<dbReference type="OrthoDB" id="9786026at2"/>
<dbReference type="PANTHER" id="PTHR12358:SF106">
    <property type="entry name" value="LIPID KINASE YEGS"/>
    <property type="match status" value="1"/>
</dbReference>
<evidence type="ECO:0000313" key="13">
    <source>
        <dbReference type="Proteomes" id="UP000250369"/>
    </source>
</evidence>
<evidence type="ECO:0000313" key="12">
    <source>
        <dbReference type="EMBL" id="RAV16431.1"/>
    </source>
</evidence>
<dbReference type="SUPFAM" id="SSF111331">
    <property type="entry name" value="NAD kinase/diacylglycerol kinase-like"/>
    <property type="match status" value="1"/>
</dbReference>
<dbReference type="Pfam" id="PF19279">
    <property type="entry name" value="YegS_C"/>
    <property type="match status" value="1"/>
</dbReference>
<dbReference type="RefSeq" id="WP_113034512.1">
    <property type="nucleotide sequence ID" value="NZ_QMFB01000021.1"/>
</dbReference>
<evidence type="ECO:0000256" key="10">
    <source>
        <dbReference type="ARBA" id="ARBA00023264"/>
    </source>
</evidence>
<comment type="cofactor">
    <cofactor evidence="1">
        <name>Mg(2+)</name>
        <dbReference type="ChEBI" id="CHEBI:18420"/>
    </cofactor>
</comment>
<organism evidence="12 13">
    <name type="scientific">Paenibacillus contaminans</name>
    <dbReference type="NCBI Taxonomy" id="450362"/>
    <lineage>
        <taxon>Bacteria</taxon>
        <taxon>Bacillati</taxon>
        <taxon>Bacillota</taxon>
        <taxon>Bacilli</taxon>
        <taxon>Bacillales</taxon>
        <taxon>Paenibacillaceae</taxon>
        <taxon>Paenibacillus</taxon>
    </lineage>
</organism>
<dbReference type="PANTHER" id="PTHR12358">
    <property type="entry name" value="SPHINGOSINE KINASE"/>
    <property type="match status" value="1"/>
</dbReference>
<comment type="similarity">
    <text evidence="2">Belongs to the diacylglycerol/lipid kinase family.</text>
</comment>
<evidence type="ECO:0000256" key="2">
    <source>
        <dbReference type="ARBA" id="ARBA00005983"/>
    </source>
</evidence>
<dbReference type="Pfam" id="PF00781">
    <property type="entry name" value="DAGK_cat"/>
    <property type="match status" value="1"/>
</dbReference>
<reference evidence="12 13" key="1">
    <citation type="journal article" date="2009" name="Int. J. Syst. Evol. Microbiol.">
        <title>Paenibacillus contaminans sp. nov., isolated from a contaminated laboratory plate.</title>
        <authorList>
            <person name="Chou J.H."/>
            <person name="Lee J.H."/>
            <person name="Lin M.C."/>
            <person name="Chang P.S."/>
            <person name="Arun A.B."/>
            <person name="Young C.C."/>
            <person name="Chen W.M."/>
        </authorList>
    </citation>
    <scope>NUCLEOTIDE SEQUENCE [LARGE SCALE GENOMIC DNA]</scope>
    <source>
        <strain evidence="12 13">CKOBP-6</strain>
    </source>
</reference>
<keyword evidence="10" id="KW-1208">Phospholipid metabolism</keyword>
<keyword evidence="9" id="KW-0594">Phospholipid biosynthesis</keyword>
<keyword evidence="7" id="KW-0067">ATP-binding</keyword>
<name>A0A329M8Z3_9BACL</name>
<dbReference type="InterPro" id="IPR050187">
    <property type="entry name" value="Lipid_Phosphate_FormReg"/>
</dbReference>
<dbReference type="InterPro" id="IPR016064">
    <property type="entry name" value="NAD/diacylglycerol_kinase_sf"/>
</dbReference>
<evidence type="ECO:0000259" key="11">
    <source>
        <dbReference type="PROSITE" id="PS50146"/>
    </source>
</evidence>
<feature type="domain" description="DAGKc" evidence="11">
    <location>
        <begin position="1"/>
        <end position="151"/>
    </location>
</feature>
<comment type="caution">
    <text evidence="12">The sequence shown here is derived from an EMBL/GenBank/DDBJ whole genome shotgun (WGS) entry which is preliminary data.</text>
</comment>
<dbReference type="GO" id="GO:0005886">
    <property type="term" value="C:plasma membrane"/>
    <property type="evidence" value="ECO:0007669"/>
    <property type="project" value="TreeGrafter"/>
</dbReference>
<evidence type="ECO:0000256" key="6">
    <source>
        <dbReference type="ARBA" id="ARBA00022777"/>
    </source>
</evidence>
<dbReference type="InterPro" id="IPR017438">
    <property type="entry name" value="ATP-NAD_kinase_N"/>
</dbReference>
<dbReference type="AlphaFoldDB" id="A0A329M8Z3"/>
<keyword evidence="3" id="KW-0444">Lipid biosynthesis</keyword>
<dbReference type="Gene3D" id="2.60.200.40">
    <property type="match status" value="1"/>
</dbReference>
<evidence type="ECO:0000256" key="9">
    <source>
        <dbReference type="ARBA" id="ARBA00023209"/>
    </source>
</evidence>
<dbReference type="Proteomes" id="UP000250369">
    <property type="component" value="Unassembled WGS sequence"/>
</dbReference>
<dbReference type="GO" id="GO:0005524">
    <property type="term" value="F:ATP binding"/>
    <property type="evidence" value="ECO:0007669"/>
    <property type="project" value="UniProtKB-KW"/>
</dbReference>
<evidence type="ECO:0000256" key="4">
    <source>
        <dbReference type="ARBA" id="ARBA00022679"/>
    </source>
</evidence>
<keyword evidence="4" id="KW-0808">Transferase</keyword>
<keyword evidence="13" id="KW-1185">Reference proteome</keyword>
<evidence type="ECO:0000256" key="3">
    <source>
        <dbReference type="ARBA" id="ARBA00022516"/>
    </source>
</evidence>